<dbReference type="Pfam" id="PF25210">
    <property type="entry name" value="Kelch_FKB95"/>
    <property type="match status" value="1"/>
</dbReference>
<dbReference type="SUPFAM" id="SSF117281">
    <property type="entry name" value="Kelch motif"/>
    <property type="match status" value="1"/>
</dbReference>
<dbReference type="Gene3D" id="2.120.10.80">
    <property type="entry name" value="Kelch-type beta propeller"/>
    <property type="match status" value="1"/>
</dbReference>
<dbReference type="InterPro" id="IPR015915">
    <property type="entry name" value="Kelch-typ_b-propeller"/>
</dbReference>
<feature type="region of interest" description="Disordered" evidence="1">
    <location>
        <begin position="1"/>
        <end position="40"/>
    </location>
</feature>
<dbReference type="InterPro" id="IPR050354">
    <property type="entry name" value="F-box/kelch-repeat_ARATH"/>
</dbReference>
<feature type="domain" description="F-box" evidence="2">
    <location>
        <begin position="44"/>
        <end position="85"/>
    </location>
</feature>
<reference evidence="4" key="1">
    <citation type="submission" date="2020-01" db="EMBL/GenBank/DDBJ databases">
        <authorList>
            <person name="Mishra B."/>
        </authorList>
    </citation>
    <scope>NUCLEOTIDE SEQUENCE [LARGE SCALE GENOMIC DNA]</scope>
</reference>
<dbReference type="AlphaFoldDB" id="A0A6D2J9A0"/>
<feature type="compositionally biased region" description="Basic residues" evidence="1">
    <location>
        <begin position="1"/>
        <end position="13"/>
    </location>
</feature>
<organism evidence="4 5">
    <name type="scientific">Microthlaspi erraticum</name>
    <dbReference type="NCBI Taxonomy" id="1685480"/>
    <lineage>
        <taxon>Eukaryota</taxon>
        <taxon>Viridiplantae</taxon>
        <taxon>Streptophyta</taxon>
        <taxon>Embryophyta</taxon>
        <taxon>Tracheophyta</taxon>
        <taxon>Spermatophyta</taxon>
        <taxon>Magnoliopsida</taxon>
        <taxon>eudicotyledons</taxon>
        <taxon>Gunneridae</taxon>
        <taxon>Pentapetalae</taxon>
        <taxon>rosids</taxon>
        <taxon>malvids</taxon>
        <taxon>Brassicales</taxon>
        <taxon>Brassicaceae</taxon>
        <taxon>Coluteocarpeae</taxon>
        <taxon>Microthlaspi</taxon>
    </lineage>
</organism>
<dbReference type="SUPFAM" id="SSF81383">
    <property type="entry name" value="F-box domain"/>
    <property type="match status" value="1"/>
</dbReference>
<dbReference type="InterPro" id="IPR001810">
    <property type="entry name" value="F-box_dom"/>
</dbReference>
<dbReference type="InterPro" id="IPR036047">
    <property type="entry name" value="F-box-like_dom_sf"/>
</dbReference>
<dbReference type="EMBL" id="CACVBM020001135">
    <property type="protein sequence ID" value="CAA7033619.1"/>
    <property type="molecule type" value="Genomic_DNA"/>
</dbReference>
<name>A0A6D2J9A0_9BRAS</name>
<accession>A0A6D2J9A0</accession>
<gene>
    <name evidence="4" type="ORF">MERR_LOCUS20854</name>
</gene>
<evidence type="ECO:0000313" key="4">
    <source>
        <dbReference type="EMBL" id="CAA7033619.1"/>
    </source>
</evidence>
<dbReference type="PANTHER" id="PTHR24414">
    <property type="entry name" value="F-BOX/KELCH-REPEAT PROTEIN SKIP4"/>
    <property type="match status" value="1"/>
</dbReference>
<evidence type="ECO:0000259" key="2">
    <source>
        <dbReference type="Pfam" id="PF00646"/>
    </source>
</evidence>
<keyword evidence="5" id="KW-1185">Reference proteome</keyword>
<evidence type="ECO:0000259" key="3">
    <source>
        <dbReference type="Pfam" id="PF25210"/>
    </source>
</evidence>
<comment type="caution">
    <text evidence="4">The sequence shown here is derived from an EMBL/GenBank/DDBJ whole genome shotgun (WGS) entry which is preliminary data.</text>
</comment>
<feature type="domain" description="FKB95-like N-terminal Kelch" evidence="3">
    <location>
        <begin position="178"/>
        <end position="348"/>
    </location>
</feature>
<evidence type="ECO:0000313" key="5">
    <source>
        <dbReference type="Proteomes" id="UP000467841"/>
    </source>
</evidence>
<dbReference type="Proteomes" id="UP000467841">
    <property type="component" value="Unassembled WGS sequence"/>
</dbReference>
<dbReference type="InterPro" id="IPR057499">
    <property type="entry name" value="Kelch_FKB95"/>
</dbReference>
<proteinExistence type="predicted"/>
<protein>
    <submittedName>
        <fullName evidence="4">Uncharacterized protein</fullName>
    </submittedName>
</protein>
<dbReference type="Pfam" id="PF00646">
    <property type="entry name" value="F-box"/>
    <property type="match status" value="1"/>
</dbReference>
<dbReference type="PANTHER" id="PTHR24414:SF184">
    <property type="entry name" value="GALACTOSE OXIDASE_KELCH REPEAT SUPERFAMILY PROTEIN"/>
    <property type="match status" value="1"/>
</dbReference>
<sequence>MSYPEKRKRRKKKEPSPTLPSTPNPASSSPKKKKLSPTPQTSPFLSLPYDLLLDCVARVSRLYHPTLSLVCKRFGSLLASPELYKARSLLGNTERCLYVCIGHGANESRWYTLCRKPDKILDNEDTKSKSSGYALARVPFPESPRADFVGLVVVGSSIYQIADWETLKSQFWIAGRYLSNLFHVFDTESQVWDALPPLPFTGNHHVKGTACIDGKFHTISTSKVDVAYSSTEGRWDLVRSGMSEYMSNNSYCVIENVLYSASYGDFRWYDSEAHKWRNLNGLVGLPKLRCEHGIRLADYGGNLVVSWNQQTYYSFLPQTKIWCAEVSLERRRESCEIWGKVEWLEHMLTAPRIIDVTKVLAVAV</sequence>
<dbReference type="CDD" id="cd22152">
    <property type="entry name" value="F-box_AtAFR-like"/>
    <property type="match status" value="1"/>
</dbReference>
<evidence type="ECO:0000256" key="1">
    <source>
        <dbReference type="SAM" id="MobiDB-lite"/>
    </source>
</evidence>